<evidence type="ECO:0000313" key="2">
    <source>
        <dbReference type="Proteomes" id="UP001175227"/>
    </source>
</evidence>
<dbReference type="AlphaFoldDB" id="A0AA39TRG9"/>
<organism evidence="1 2">
    <name type="scientific">Armillaria novae-zelandiae</name>
    <dbReference type="NCBI Taxonomy" id="153914"/>
    <lineage>
        <taxon>Eukaryota</taxon>
        <taxon>Fungi</taxon>
        <taxon>Dikarya</taxon>
        <taxon>Basidiomycota</taxon>
        <taxon>Agaricomycotina</taxon>
        <taxon>Agaricomycetes</taxon>
        <taxon>Agaricomycetidae</taxon>
        <taxon>Agaricales</taxon>
        <taxon>Marasmiineae</taxon>
        <taxon>Physalacriaceae</taxon>
        <taxon>Armillaria</taxon>
    </lineage>
</organism>
<evidence type="ECO:0000313" key="1">
    <source>
        <dbReference type="EMBL" id="KAK0464023.1"/>
    </source>
</evidence>
<dbReference type="InterPro" id="IPR040521">
    <property type="entry name" value="KDZ"/>
</dbReference>
<keyword evidence="2" id="KW-1185">Reference proteome</keyword>
<comment type="caution">
    <text evidence="1">The sequence shown here is derived from an EMBL/GenBank/DDBJ whole genome shotgun (WGS) entry which is preliminary data.</text>
</comment>
<reference evidence="1" key="1">
    <citation type="submission" date="2023-06" db="EMBL/GenBank/DDBJ databases">
        <authorList>
            <consortium name="Lawrence Berkeley National Laboratory"/>
            <person name="Ahrendt S."/>
            <person name="Sahu N."/>
            <person name="Indic B."/>
            <person name="Wong-Bajracharya J."/>
            <person name="Merenyi Z."/>
            <person name="Ke H.-M."/>
            <person name="Monk M."/>
            <person name="Kocsube S."/>
            <person name="Drula E."/>
            <person name="Lipzen A."/>
            <person name="Balint B."/>
            <person name="Henrissat B."/>
            <person name="Andreopoulos B."/>
            <person name="Martin F.M."/>
            <person name="Harder C.B."/>
            <person name="Rigling D."/>
            <person name="Ford K.L."/>
            <person name="Foster G.D."/>
            <person name="Pangilinan J."/>
            <person name="Papanicolaou A."/>
            <person name="Barry K."/>
            <person name="LaButti K."/>
            <person name="Viragh M."/>
            <person name="Koriabine M."/>
            <person name="Yan M."/>
            <person name="Riley R."/>
            <person name="Champramary S."/>
            <person name="Plett K.L."/>
            <person name="Tsai I.J."/>
            <person name="Slot J."/>
            <person name="Sipos G."/>
            <person name="Plett J."/>
            <person name="Nagy L.G."/>
            <person name="Grigoriev I.V."/>
        </authorList>
    </citation>
    <scope>NUCLEOTIDE SEQUENCE</scope>
    <source>
        <strain evidence="1">ICMP 16352</strain>
    </source>
</reference>
<sequence length="370" mass="42446">MHLAHLQKFSYQSQSEEIEPSLFSTLARLLNGNLMWSNLQRANISIDLADVVRLDSVLCGSEVMEISHESVFLEPMTDAYLEWLAEQNEDKEPSSMDNVLCNNDTSISVLNIFNWQLANCCAACTFKLEGEEQLEFSMFRAMDSNDLLKHILHSKTVDEMENKKVCIEQADSCDGGSGYILPRSEVDHWSKDAISDVEVVNKETASPCEEHWKNMLDDHTSKMWGVFEETRFFLSLCCHGSVLIGADMVRSGEQAKYPLAIVERLLKVFGLGLEDLKTLEHFFSKSNALAARDRYTSSFLCNNYQQALEIIESYPALKKSMHELGVTDKTEFESWLREEEVYLLCLQKELPEETLEMEYFAQLVHYYDIE</sequence>
<dbReference type="Proteomes" id="UP001175227">
    <property type="component" value="Unassembled WGS sequence"/>
</dbReference>
<protein>
    <submittedName>
        <fullName evidence="1">Uncharacterized protein</fullName>
    </submittedName>
</protein>
<dbReference type="Pfam" id="PF18758">
    <property type="entry name" value="KDZ"/>
    <property type="match status" value="1"/>
</dbReference>
<name>A0AA39TRG9_9AGAR</name>
<gene>
    <name evidence="1" type="ORF">IW261DRAFT_1427524</name>
</gene>
<proteinExistence type="predicted"/>
<dbReference type="EMBL" id="JAUEPR010000105">
    <property type="protein sequence ID" value="KAK0464023.1"/>
    <property type="molecule type" value="Genomic_DNA"/>
</dbReference>
<accession>A0AA39TRG9</accession>